<evidence type="ECO:0000256" key="2">
    <source>
        <dbReference type="ARBA" id="ARBA00022692"/>
    </source>
</evidence>
<dbReference type="Proteomes" id="UP000698242">
    <property type="component" value="Unassembled WGS sequence"/>
</dbReference>
<dbReference type="RefSeq" id="WP_236549691.1">
    <property type="nucleotide sequence ID" value="NZ_APKE01000011.1"/>
</dbReference>
<reference evidence="7" key="1">
    <citation type="submission" date="2013-03" db="EMBL/GenBank/DDBJ databases">
        <title>Genome Sequence of the Profundibacterium mesophilum strain KAUST100406-0324T from Red Sea, a novel genus in the family Rhodobacteraceae.</title>
        <authorList>
            <person name="Essack M."/>
            <person name="Alam I."/>
            <person name="Lafi F."/>
            <person name="Alawi W."/>
            <person name="Kamanu F."/>
            <person name="Al-Suwailem A."/>
            <person name="Lee O.O."/>
            <person name="Xu Y."/>
            <person name="Bajic V."/>
            <person name="Qian P.-Y."/>
            <person name="Archer J."/>
        </authorList>
    </citation>
    <scope>NUCLEOTIDE SEQUENCE</scope>
    <source>
        <strain evidence="7">KAUST100406-0324</strain>
    </source>
</reference>
<feature type="transmembrane region" description="Helical" evidence="5">
    <location>
        <begin position="93"/>
        <end position="118"/>
    </location>
</feature>
<evidence type="ECO:0000256" key="4">
    <source>
        <dbReference type="ARBA" id="ARBA00023136"/>
    </source>
</evidence>
<gene>
    <name evidence="7" type="ORF">PMES_00871</name>
</gene>
<name>A0A921TFU5_9RHOB</name>
<evidence type="ECO:0000313" key="7">
    <source>
        <dbReference type="EMBL" id="KAF0676784.1"/>
    </source>
</evidence>
<dbReference type="NCBIfam" id="NF037976">
    <property type="entry name" value="gtrA_1"/>
    <property type="match status" value="1"/>
</dbReference>
<evidence type="ECO:0000256" key="1">
    <source>
        <dbReference type="ARBA" id="ARBA00004141"/>
    </source>
</evidence>
<sequence length="156" mass="16811">MIERRVGADGAGRTPGRIGRRMLALRYAGFALAAAAINLGTQRAVLAQADGWAIFALALGLGTIAGLVVKYGLDRRWIFGARPLGPLAEGHRFGLYSATGGLTTALFWASETLFWVIWQTDGMRELGAALGLGGGYWLKYHLDRRFVFAQPAWAAS</sequence>
<evidence type="ECO:0000313" key="8">
    <source>
        <dbReference type="Proteomes" id="UP000698242"/>
    </source>
</evidence>
<organism evidence="7 8">
    <name type="scientific">Profundibacterium mesophilum KAUST100406-0324</name>
    <dbReference type="NCBI Taxonomy" id="1037889"/>
    <lineage>
        <taxon>Bacteria</taxon>
        <taxon>Pseudomonadati</taxon>
        <taxon>Pseudomonadota</taxon>
        <taxon>Alphaproteobacteria</taxon>
        <taxon>Rhodobacterales</taxon>
        <taxon>Roseobacteraceae</taxon>
        <taxon>Profundibacterium</taxon>
    </lineage>
</organism>
<protein>
    <submittedName>
        <fullName evidence="7">GtrA-like protein domain containing protein</fullName>
    </submittedName>
</protein>
<evidence type="ECO:0000256" key="3">
    <source>
        <dbReference type="ARBA" id="ARBA00022989"/>
    </source>
</evidence>
<dbReference type="InterPro" id="IPR007267">
    <property type="entry name" value="GtrA_DPMS_TM"/>
</dbReference>
<proteinExistence type="predicted"/>
<dbReference type="EMBL" id="APKE01000011">
    <property type="protein sequence ID" value="KAF0676784.1"/>
    <property type="molecule type" value="Genomic_DNA"/>
</dbReference>
<feature type="transmembrane region" description="Helical" evidence="5">
    <location>
        <begin position="23"/>
        <end position="40"/>
    </location>
</feature>
<dbReference type="GO" id="GO:0000271">
    <property type="term" value="P:polysaccharide biosynthetic process"/>
    <property type="evidence" value="ECO:0007669"/>
    <property type="project" value="InterPro"/>
</dbReference>
<keyword evidence="4 5" id="KW-0472">Membrane</keyword>
<dbReference type="AlphaFoldDB" id="A0A921TFU5"/>
<accession>A0A921TFU5</accession>
<evidence type="ECO:0000256" key="5">
    <source>
        <dbReference type="SAM" id="Phobius"/>
    </source>
</evidence>
<dbReference type="GO" id="GO:0016020">
    <property type="term" value="C:membrane"/>
    <property type="evidence" value="ECO:0007669"/>
    <property type="project" value="UniProtKB-SubCell"/>
</dbReference>
<comment type="subcellular location">
    <subcellularLocation>
        <location evidence="1">Membrane</location>
        <topology evidence="1">Multi-pass membrane protein</topology>
    </subcellularLocation>
</comment>
<feature type="transmembrane region" description="Helical" evidence="5">
    <location>
        <begin position="52"/>
        <end position="73"/>
    </location>
</feature>
<evidence type="ECO:0000259" key="6">
    <source>
        <dbReference type="Pfam" id="PF04138"/>
    </source>
</evidence>
<comment type="caution">
    <text evidence="7">The sequence shown here is derived from an EMBL/GenBank/DDBJ whole genome shotgun (WGS) entry which is preliminary data.</text>
</comment>
<dbReference type="Pfam" id="PF04138">
    <property type="entry name" value="GtrA_DPMS_TM"/>
    <property type="match status" value="1"/>
</dbReference>
<keyword evidence="8" id="KW-1185">Reference proteome</keyword>
<keyword evidence="2 5" id="KW-0812">Transmembrane</keyword>
<keyword evidence="3 5" id="KW-1133">Transmembrane helix</keyword>
<feature type="domain" description="GtrA/DPMS transmembrane" evidence="6">
    <location>
        <begin position="26"/>
        <end position="148"/>
    </location>
</feature>